<sequence length="279" mass="30212">MMASVSAETKTMDCLHFINGKYCSSVDHKTFENINPATEEVIGTVAEGGKKEIDLAVAAARKALNGPWKEISTQERSKIIRRIGDIILERIDELAMLETLDTGKPLWLAKQLDIPRAAYNFHFFADYMISVGTEAYEQDNIAINYAVRRPVGVVGLINPWNLPLLLLTWKLAPCLAAGNTAVMKPAEWTPMTATLLGEICKEAGVPDGVVNIVHGFGPDSAGAALSEHPDVDAISFTGETSTGTVIMQSAAKTLKKLSYELGGKNPNIIFAAEPKNKVI</sequence>
<dbReference type="HOGENOM" id="CLU_005391_6_1_9"/>
<name>G9QIX8_9BACI</name>
<proteinExistence type="inferred from homology"/>
<evidence type="ECO:0000256" key="3">
    <source>
        <dbReference type="ARBA" id="ARBA00023027"/>
    </source>
</evidence>
<dbReference type="InterPro" id="IPR016162">
    <property type="entry name" value="Ald_DH_N"/>
</dbReference>
<comment type="caution">
    <text evidence="5">The sequence shown here is derived from an EMBL/GenBank/DDBJ whole genome shotgun (WGS) entry which is preliminary data.</text>
</comment>
<dbReference type="PATRIC" id="fig|665952.3.peg.917"/>
<keyword evidence="2" id="KW-0560">Oxidoreductase</keyword>
<dbReference type="PANTHER" id="PTHR43720">
    <property type="entry name" value="2-AMINOMUCONIC SEMIALDEHYDE DEHYDROGENASE"/>
    <property type="match status" value="1"/>
</dbReference>
<evidence type="ECO:0000313" key="5">
    <source>
        <dbReference type="EMBL" id="EHL78900.1"/>
    </source>
</evidence>
<dbReference type="EMBL" id="ACWF01000048">
    <property type="protein sequence ID" value="EHL78900.1"/>
    <property type="molecule type" value="Genomic_DNA"/>
</dbReference>
<dbReference type="AlphaFoldDB" id="G9QIX8"/>
<dbReference type="GO" id="GO:0016620">
    <property type="term" value="F:oxidoreductase activity, acting on the aldehyde or oxo group of donors, NAD or NADP as acceptor"/>
    <property type="evidence" value="ECO:0007669"/>
    <property type="project" value="TreeGrafter"/>
</dbReference>
<dbReference type="Pfam" id="PF00171">
    <property type="entry name" value="Aldedh"/>
    <property type="match status" value="1"/>
</dbReference>
<dbReference type="InterPro" id="IPR016161">
    <property type="entry name" value="Ald_DH/histidinol_DH"/>
</dbReference>
<evidence type="ECO:0000256" key="2">
    <source>
        <dbReference type="ARBA" id="ARBA00023002"/>
    </source>
</evidence>
<accession>G9QIX8</accession>
<keyword evidence="6" id="KW-1185">Reference proteome</keyword>
<evidence type="ECO:0000313" key="6">
    <source>
        <dbReference type="Proteomes" id="UP000011747"/>
    </source>
</evidence>
<feature type="domain" description="Aldehyde dehydrogenase" evidence="4">
    <location>
        <begin position="27"/>
        <end position="271"/>
    </location>
</feature>
<evidence type="ECO:0000259" key="4">
    <source>
        <dbReference type="Pfam" id="PF00171"/>
    </source>
</evidence>
<dbReference type="InterPro" id="IPR015590">
    <property type="entry name" value="Aldehyde_DH_dom"/>
</dbReference>
<dbReference type="Proteomes" id="UP000011747">
    <property type="component" value="Unassembled WGS sequence"/>
</dbReference>
<protein>
    <recommendedName>
        <fullName evidence="4">Aldehyde dehydrogenase domain-containing protein</fullName>
    </recommendedName>
</protein>
<dbReference type="FunFam" id="3.40.605.10:FF:000007">
    <property type="entry name" value="NAD/NADP-dependent betaine aldehyde dehydrogenase"/>
    <property type="match status" value="1"/>
</dbReference>
<comment type="similarity">
    <text evidence="1">Belongs to the aldehyde dehydrogenase family.</text>
</comment>
<keyword evidence="3" id="KW-0520">NAD</keyword>
<dbReference type="SUPFAM" id="SSF53720">
    <property type="entry name" value="ALDH-like"/>
    <property type="match status" value="1"/>
</dbReference>
<gene>
    <name evidence="5" type="ORF">HMPREF1015_02139</name>
</gene>
<organism evidence="5 6">
    <name type="scientific">Bacillus smithii 7_3_47FAA</name>
    <dbReference type="NCBI Taxonomy" id="665952"/>
    <lineage>
        <taxon>Bacteria</taxon>
        <taxon>Bacillati</taxon>
        <taxon>Bacillota</taxon>
        <taxon>Bacilli</taxon>
        <taxon>Bacillales</taxon>
        <taxon>Bacillaceae</taxon>
        <taxon>Bacillus</taxon>
    </lineage>
</organism>
<dbReference type="Gene3D" id="3.40.605.10">
    <property type="entry name" value="Aldehyde Dehydrogenase, Chain A, domain 1"/>
    <property type="match status" value="1"/>
</dbReference>
<reference evidence="5 6" key="1">
    <citation type="submission" date="2011-09" db="EMBL/GenBank/DDBJ databases">
        <title>The Genome Sequence of Bacillus smithii 7_3_47FAA.</title>
        <authorList>
            <consortium name="The Broad Institute Genome Sequencing Platform"/>
            <person name="Earl A."/>
            <person name="Ward D."/>
            <person name="Feldgarden M."/>
            <person name="Gevers D."/>
            <person name="Daigneault M."/>
            <person name="Strauss J."/>
            <person name="Allen-Vercoe E."/>
            <person name="Young S.K."/>
            <person name="Zeng Q."/>
            <person name="Gargeya S."/>
            <person name="Fitzgerald M."/>
            <person name="Haas B."/>
            <person name="Abouelleil A."/>
            <person name="Alvarado L."/>
            <person name="Arachchi H.M."/>
            <person name="Berlin A."/>
            <person name="Brown A."/>
            <person name="Chapman S.B."/>
            <person name="Chen Z."/>
            <person name="Dunbar C."/>
            <person name="Freedman E."/>
            <person name="Gearin G."/>
            <person name="Goldberg J."/>
            <person name="Griggs A."/>
            <person name="Gujja S."/>
            <person name="Heiman D."/>
            <person name="Howarth C."/>
            <person name="Larson L."/>
            <person name="Lui A."/>
            <person name="MacDonald P.J.P."/>
            <person name="Montmayeur A."/>
            <person name="Murphy C."/>
            <person name="Neiman D."/>
            <person name="Pearson M."/>
            <person name="Priest M."/>
            <person name="Roberts A."/>
            <person name="Saif S."/>
            <person name="Shea T."/>
            <person name="Shenoy N."/>
            <person name="Sisk P."/>
            <person name="Stolte C."/>
            <person name="Sykes S."/>
            <person name="Wortman J."/>
            <person name="Nusbaum C."/>
            <person name="Birren B."/>
        </authorList>
    </citation>
    <scope>NUCLEOTIDE SEQUENCE [LARGE SCALE GENOMIC DNA]</scope>
    <source>
        <strain evidence="5 6">7_3_47FAA</strain>
    </source>
</reference>
<dbReference type="PANTHER" id="PTHR43720:SF2">
    <property type="entry name" value="2-AMINOMUCONIC SEMIALDEHYDE DEHYDROGENASE"/>
    <property type="match status" value="1"/>
</dbReference>
<evidence type="ECO:0000256" key="1">
    <source>
        <dbReference type="ARBA" id="ARBA00009986"/>
    </source>
</evidence>